<dbReference type="KEGG" id="psti:SOO65_08795"/>
<name>A0AAX4HUH9_9BACT</name>
<evidence type="ECO:0000313" key="2">
    <source>
        <dbReference type="Proteomes" id="UP001324634"/>
    </source>
</evidence>
<dbReference type="AlphaFoldDB" id="A0AAX4HUH9"/>
<keyword evidence="2" id="KW-1185">Reference proteome</keyword>
<keyword evidence="1" id="KW-0808">Transferase</keyword>
<dbReference type="Gene3D" id="3.40.50.150">
    <property type="entry name" value="Vaccinia Virus protein VP39"/>
    <property type="match status" value="1"/>
</dbReference>
<dbReference type="PANTHER" id="PTHR44068:SF11">
    <property type="entry name" value="GERANYL DIPHOSPHATE 2-C-METHYLTRANSFERASE"/>
    <property type="match status" value="1"/>
</dbReference>
<dbReference type="Pfam" id="PF02353">
    <property type="entry name" value="CMAS"/>
    <property type="match status" value="1"/>
</dbReference>
<dbReference type="InterPro" id="IPR050447">
    <property type="entry name" value="Erg6_SMT_methyltransf"/>
</dbReference>
<gene>
    <name evidence="1" type="ORF">SOO65_08795</name>
</gene>
<dbReference type="EC" id="2.1.1.-" evidence="1"/>
<proteinExistence type="predicted"/>
<reference evidence="1 2" key="1">
    <citation type="submission" date="2023-11" db="EMBL/GenBank/DDBJ databases">
        <title>Peredibacter starrii A3.12.</title>
        <authorList>
            <person name="Mitchell R.J."/>
        </authorList>
    </citation>
    <scope>NUCLEOTIDE SEQUENCE [LARGE SCALE GENOMIC DNA]</scope>
    <source>
        <strain evidence="1 2">A3.12</strain>
    </source>
</reference>
<organism evidence="1 2">
    <name type="scientific">Peredibacter starrii</name>
    <dbReference type="NCBI Taxonomy" id="28202"/>
    <lineage>
        <taxon>Bacteria</taxon>
        <taxon>Pseudomonadati</taxon>
        <taxon>Bdellovibrionota</taxon>
        <taxon>Bacteriovoracia</taxon>
        <taxon>Bacteriovoracales</taxon>
        <taxon>Bacteriovoracaceae</taxon>
        <taxon>Peredibacter</taxon>
    </lineage>
</organism>
<evidence type="ECO:0000313" key="1">
    <source>
        <dbReference type="EMBL" id="WPU66845.1"/>
    </source>
</evidence>
<accession>A0AAX4HUH9</accession>
<dbReference type="RefSeq" id="WP_321399454.1">
    <property type="nucleotide sequence ID" value="NZ_CP139487.1"/>
</dbReference>
<sequence>MIENFSIQVSSVSHHYDELDEFYRDHWGVHLHHGLWEKEGISKEEAVIELSLKVLSYFEPHSKLLDIGCGYGETARLSLAMGASEVSGITVSRKQFEYAAAHPQEGARFFLGDFIQNRFQDGEFNGAYSIECFSHIKDKSRYFEQVRRVLKPGGKFVMTAWLSREKPSVWERRHLLGPICEEGRLPSLCSRSEVLTLIQDSGMELLEDTDLSQKVWKTWLISSKEVLKLLKESKGLKYFFNRDHRERRFALTVPRILMGYRTGAFKYGLFVMQVPRSAS</sequence>
<dbReference type="Proteomes" id="UP001324634">
    <property type="component" value="Chromosome"/>
</dbReference>
<dbReference type="PANTHER" id="PTHR44068">
    <property type="entry name" value="ZGC:194242"/>
    <property type="match status" value="1"/>
</dbReference>
<dbReference type="GO" id="GO:0032259">
    <property type="term" value="P:methylation"/>
    <property type="evidence" value="ECO:0007669"/>
    <property type="project" value="UniProtKB-KW"/>
</dbReference>
<protein>
    <submittedName>
        <fullName evidence="1">Class I SAM-dependent methyltransferase</fullName>
        <ecNumber evidence="1">2.1.1.-</ecNumber>
    </submittedName>
</protein>
<dbReference type="SUPFAM" id="SSF53335">
    <property type="entry name" value="S-adenosyl-L-methionine-dependent methyltransferases"/>
    <property type="match status" value="1"/>
</dbReference>
<dbReference type="InterPro" id="IPR029063">
    <property type="entry name" value="SAM-dependent_MTases_sf"/>
</dbReference>
<dbReference type="EMBL" id="CP139487">
    <property type="protein sequence ID" value="WPU66845.1"/>
    <property type="molecule type" value="Genomic_DNA"/>
</dbReference>
<dbReference type="GO" id="GO:0008168">
    <property type="term" value="F:methyltransferase activity"/>
    <property type="evidence" value="ECO:0007669"/>
    <property type="project" value="UniProtKB-KW"/>
</dbReference>
<dbReference type="CDD" id="cd02440">
    <property type="entry name" value="AdoMet_MTases"/>
    <property type="match status" value="1"/>
</dbReference>
<keyword evidence="1" id="KW-0489">Methyltransferase</keyword>